<organism evidence="4 5">
    <name type="scientific">Crassostrea virginica</name>
    <name type="common">Eastern oyster</name>
    <dbReference type="NCBI Taxonomy" id="6565"/>
    <lineage>
        <taxon>Eukaryota</taxon>
        <taxon>Metazoa</taxon>
        <taxon>Spiralia</taxon>
        <taxon>Lophotrochozoa</taxon>
        <taxon>Mollusca</taxon>
        <taxon>Bivalvia</taxon>
        <taxon>Autobranchia</taxon>
        <taxon>Pteriomorphia</taxon>
        <taxon>Ostreida</taxon>
        <taxon>Ostreoidea</taxon>
        <taxon>Ostreidae</taxon>
        <taxon>Crassostrea</taxon>
    </lineage>
</organism>
<evidence type="ECO:0000313" key="5">
    <source>
        <dbReference type="RefSeq" id="XP_022323443.1"/>
    </source>
</evidence>
<feature type="compositionally biased region" description="Polar residues" evidence="2">
    <location>
        <begin position="151"/>
        <end position="160"/>
    </location>
</feature>
<feature type="coiled-coil region" evidence="1">
    <location>
        <begin position="597"/>
        <end position="627"/>
    </location>
</feature>
<evidence type="ECO:0000313" key="4">
    <source>
        <dbReference type="Proteomes" id="UP000694844"/>
    </source>
</evidence>
<feature type="compositionally biased region" description="Basic and acidic residues" evidence="2">
    <location>
        <begin position="756"/>
        <end position="804"/>
    </location>
</feature>
<evidence type="ECO:0000259" key="3">
    <source>
        <dbReference type="Pfam" id="PF16026"/>
    </source>
</evidence>
<feature type="domain" description="Mitochondria-eating protein C-terminal" evidence="3">
    <location>
        <begin position="1000"/>
        <end position="1083"/>
    </location>
</feature>
<feature type="region of interest" description="Disordered" evidence="2">
    <location>
        <begin position="387"/>
        <end position="411"/>
    </location>
</feature>
<feature type="compositionally biased region" description="Basic and acidic residues" evidence="2">
    <location>
        <begin position="1"/>
        <end position="20"/>
    </location>
</feature>
<feature type="compositionally biased region" description="Polar residues" evidence="2">
    <location>
        <begin position="125"/>
        <end position="144"/>
    </location>
</feature>
<feature type="compositionally biased region" description="Acidic residues" evidence="2">
    <location>
        <begin position="215"/>
        <end position="225"/>
    </location>
</feature>
<feature type="compositionally biased region" description="Basic and acidic residues" evidence="2">
    <location>
        <begin position="857"/>
        <end position="934"/>
    </location>
</feature>
<dbReference type="AlphaFoldDB" id="A0A8B8D5Q4"/>
<accession>A0A8B8D5Q4</accession>
<feature type="compositionally biased region" description="Basic and acidic residues" evidence="2">
    <location>
        <begin position="90"/>
        <end position="99"/>
    </location>
</feature>
<dbReference type="Pfam" id="PF16026">
    <property type="entry name" value="MIEAP"/>
    <property type="match status" value="1"/>
</dbReference>
<evidence type="ECO:0000256" key="2">
    <source>
        <dbReference type="SAM" id="MobiDB-lite"/>
    </source>
</evidence>
<dbReference type="KEGG" id="cvn:111124658"/>
<gene>
    <name evidence="5" type="primary">LOC111124658</name>
</gene>
<dbReference type="Proteomes" id="UP000694844">
    <property type="component" value="Chromosome 3"/>
</dbReference>
<dbReference type="InterPro" id="IPR031981">
    <property type="entry name" value="MIEAP_C"/>
</dbReference>
<name>A0A8B8D5Q4_CRAVI</name>
<feature type="region of interest" description="Disordered" evidence="2">
    <location>
        <begin position="739"/>
        <end position="934"/>
    </location>
</feature>
<evidence type="ECO:0000256" key="1">
    <source>
        <dbReference type="SAM" id="Coils"/>
    </source>
</evidence>
<feature type="compositionally biased region" description="Polar residues" evidence="2">
    <location>
        <begin position="22"/>
        <end position="48"/>
    </location>
</feature>
<feature type="compositionally biased region" description="Basic and acidic residues" evidence="2">
    <location>
        <begin position="313"/>
        <end position="325"/>
    </location>
</feature>
<proteinExistence type="predicted"/>
<protein>
    <submittedName>
        <fullName evidence="5">Uncharacterized protein LOC111124658 isoform X1</fullName>
    </submittedName>
</protein>
<feature type="region of interest" description="Disordered" evidence="2">
    <location>
        <begin position="1"/>
        <end position="328"/>
    </location>
</feature>
<reference evidence="5" key="1">
    <citation type="submission" date="2025-08" db="UniProtKB">
        <authorList>
            <consortium name="RefSeq"/>
        </authorList>
    </citation>
    <scope>IDENTIFICATION</scope>
    <source>
        <tissue evidence="5">Whole sample</tissue>
    </source>
</reference>
<feature type="region of interest" description="Disordered" evidence="2">
    <location>
        <begin position="450"/>
        <end position="479"/>
    </location>
</feature>
<dbReference type="OrthoDB" id="6202902at2759"/>
<dbReference type="RefSeq" id="XP_022323443.1">
    <property type="nucleotide sequence ID" value="XM_022467735.1"/>
</dbReference>
<feature type="compositionally biased region" description="Low complexity" evidence="2">
    <location>
        <begin position="841"/>
        <end position="851"/>
    </location>
</feature>
<sequence length="1091" mass="123814">MDSSVQDKSEETQEKEDAPKAESNQQAVISEPQSESTGTTETLKTEVQQPEVVVDQNPLADCNKSDDTPESSDVNMEEKNNVDSGIQEDDNPKISDENPKVPNDGNPSECFEENREKSSVPGDENPQNPMDPNSEVPNQNQNPDTPVGQPIEQTDASGNEDTSKPKDSSTADLEGNIAREPKVPKLAETSTTPDEPNNAIPSEMKQKENPTEPEATPDEQNDGADQDLNPSGYAPPTETAEPKSQDKEKTEDPQQSNTEPGVEDQVDMSPQVNQNRDEDVNPVNTYKEEEPKPWELSDDERPSSPETTNPDQVKAEEKEEEKVFVEEEDATLQETITIVFIEKKGETAVQELLSNCNRYKKELKLEDDIIESAIDEYKIIQKKAGETGCTIPKNSPPSPPNELNSVTDEEKREAPSLYKVISIVAKKCPNYRRWQDAVSEFITLTTYARPEPHQSKTKRSTSVSSAGYQSKRPKKEYRDNIHKLLDQEWEEDTPPRSGIDYDYRHLLTSQSVLRSEFPDANILDEVDIKVRGPDEVPFESRHRALYHFLCKVDMTKCGVDPAQAWNDYGRLTLAERQLDLARRARGPDLDLNVILKKDKYNKLLKELKDKTEEIEELSTRLSRFASQQLTEGNPNIADLSDTHRPTRLGEMYSQLFDDEWSEAFEAFKNKADGNEDDDDIFPDTLFILQNILTQIFQFCQAQSERQKVELEDGFAVAVGLKQPKVIMVAKVEEEIERKAKNDEDEVVKDANVSKPDAQEKDKSKTDTKDTGEISEQPKEDTEEKKESLKTENREEVNNKEREAPETTTSPDGDGSGDKDERAKSNGSTAELEPDQETVNPESEIIIESGESNNKTLETNKEITETEMDTKKGKDLEKDTDKVEETTSDENKNDNKENPKQIDEVMDLTDKKDQDLKTEKESDRTSEDDRSKEKAAWEKAIQREILLEIARTTEEQNEDRSYRQNSVYSTIERHAREIRKALAATSAKTKSKLFIDDDLPFLITEKVIREDARVMLYVQKCLELCWYMRMQDPPMVIVTPTKGEEVDKNLFSYHGRRGKTVEVCVWPALLLHENGPLVCKGYVLPEDKKRKK</sequence>
<feature type="compositionally biased region" description="Basic and acidic residues" evidence="2">
    <location>
        <begin position="286"/>
        <end position="303"/>
    </location>
</feature>
<feature type="compositionally biased region" description="Basic and acidic residues" evidence="2">
    <location>
        <begin position="240"/>
        <end position="252"/>
    </location>
</feature>
<keyword evidence="4" id="KW-1185">Reference proteome</keyword>
<keyword evidence="1" id="KW-0175">Coiled coil</keyword>
<dbReference type="GeneID" id="111124658"/>